<dbReference type="RefSeq" id="WP_007564126.1">
    <property type="nucleotide sequence ID" value="NZ_DS990134.1"/>
</dbReference>
<dbReference type="AlphaFoldDB" id="B5D3N3"/>
<dbReference type="Pfam" id="PF07610">
    <property type="entry name" value="DUF1573"/>
    <property type="match status" value="1"/>
</dbReference>
<dbReference type="GeneID" id="43186653"/>
<gene>
    <name evidence="1" type="ORF">BACPLE_03627</name>
</gene>
<dbReference type="Proteomes" id="UP000003452">
    <property type="component" value="Unassembled WGS sequence"/>
</dbReference>
<dbReference type="PANTHER" id="PTHR37833">
    <property type="entry name" value="LIPOPROTEIN-RELATED"/>
    <property type="match status" value="1"/>
</dbReference>
<proteinExistence type="predicted"/>
<dbReference type="EMBL" id="ABQC02000024">
    <property type="protein sequence ID" value="EDY94183.1"/>
    <property type="molecule type" value="Genomic_DNA"/>
</dbReference>
<reference evidence="1 2" key="1">
    <citation type="submission" date="2008-08" db="EMBL/GenBank/DDBJ databases">
        <title>Draft genome sequence of Bacteroides plebeius (DSM 17135).</title>
        <authorList>
            <person name="Sudarsanam P."/>
            <person name="Ley R."/>
            <person name="Guruge J."/>
            <person name="Turnbaugh P.J."/>
            <person name="Mahowald M."/>
            <person name="Liep D."/>
            <person name="Gordon J."/>
        </authorList>
    </citation>
    <scope>NUCLEOTIDE SEQUENCE [LARGE SCALE GENOMIC DNA]</scope>
    <source>
        <strain evidence="2">DSM 17135 / JCM 12973 / M2</strain>
    </source>
</reference>
<reference evidence="1 2" key="2">
    <citation type="submission" date="2008-08" db="EMBL/GenBank/DDBJ databases">
        <authorList>
            <person name="Fulton L."/>
            <person name="Clifton S."/>
            <person name="Fulton B."/>
            <person name="Xu J."/>
            <person name="Minx P."/>
            <person name="Pepin K.H."/>
            <person name="Johnson M."/>
            <person name="Thiruvilangam P."/>
            <person name="Bhonagiri V."/>
            <person name="Nash W.E."/>
            <person name="Mardis E.R."/>
            <person name="Wilson R.K."/>
        </authorList>
    </citation>
    <scope>NUCLEOTIDE SEQUENCE [LARGE SCALE GENOMIC DNA]</scope>
    <source>
        <strain evidence="2">DSM 17135 / JCM 12973 / M2</strain>
    </source>
</reference>
<evidence type="ECO:0000313" key="2">
    <source>
        <dbReference type="Proteomes" id="UP000003452"/>
    </source>
</evidence>
<dbReference type="PANTHER" id="PTHR37833:SF1">
    <property type="entry name" value="SIGNAL PEPTIDE PROTEIN"/>
    <property type="match status" value="1"/>
</dbReference>
<dbReference type="InterPro" id="IPR011467">
    <property type="entry name" value="DUF1573"/>
</dbReference>
<accession>B5D3N3</accession>
<dbReference type="InterPro" id="IPR013783">
    <property type="entry name" value="Ig-like_fold"/>
</dbReference>
<sequence length="232" mass="26128">MKAIFTYLIIIVSILYSNQISSQVVFKTYNQEIGTIQSNGDIQKINYTFKNNSKHPTAITRIASNCGCTTPSFDKRPIQTGEQRTIQVSFNPIGIKGYFKKQITVYFADSKNPVHLYLSGNVIAPENLIDGYHYVLGKLQLKNIRATLQASEGQTFMRTFPLINATPQAVKVTLSSDIEGILFEETQITLAGHETYELPIYFSPKKSQLVSIRIIEKKTINNEVALKVIKDK</sequence>
<dbReference type="eggNOG" id="ENOG5030J71">
    <property type="taxonomic scope" value="Bacteria"/>
</dbReference>
<comment type="caution">
    <text evidence="1">The sequence shown here is derived from an EMBL/GenBank/DDBJ whole genome shotgun (WGS) entry which is preliminary data.</text>
</comment>
<dbReference type="OrthoDB" id="826619at2"/>
<dbReference type="Gene3D" id="2.60.40.10">
    <property type="entry name" value="Immunoglobulins"/>
    <property type="match status" value="1"/>
</dbReference>
<protein>
    <recommendedName>
        <fullName evidence="3">DUF1573 domain-containing protein</fullName>
    </recommendedName>
</protein>
<name>B5D3N3_PHOPM</name>
<organism evidence="1 2">
    <name type="scientific">Phocaeicola plebeius (strain DSM 17135 / JCM 12973 / CCUG 54634 / M2)</name>
    <name type="common">Bacteroides plebeius</name>
    <dbReference type="NCBI Taxonomy" id="484018"/>
    <lineage>
        <taxon>Bacteria</taxon>
        <taxon>Pseudomonadati</taxon>
        <taxon>Bacteroidota</taxon>
        <taxon>Bacteroidia</taxon>
        <taxon>Bacteroidales</taxon>
        <taxon>Bacteroidaceae</taxon>
        <taxon>Phocaeicola</taxon>
    </lineage>
</organism>
<evidence type="ECO:0000313" key="1">
    <source>
        <dbReference type="EMBL" id="EDY94183.1"/>
    </source>
</evidence>
<dbReference type="HOGENOM" id="CLU_1192882_0_0_10"/>
<evidence type="ECO:0008006" key="3">
    <source>
        <dbReference type="Google" id="ProtNLM"/>
    </source>
</evidence>